<keyword evidence="9" id="KW-1185">Reference proteome</keyword>
<dbReference type="KEGG" id="apai:APAC_1339"/>
<dbReference type="PANTHER" id="PTHR30625:SF11">
    <property type="entry name" value="MOTA_TOLQ_EXBB PROTON CHANNEL DOMAIN-CONTAINING PROTEIN"/>
    <property type="match status" value="1"/>
</dbReference>
<protein>
    <submittedName>
        <fullName evidence="8">TonB system transport protein ExbB</fullName>
    </submittedName>
</protein>
<dbReference type="EMBL" id="CP035928">
    <property type="protein sequence ID" value="QEP34453.1"/>
    <property type="molecule type" value="Genomic_DNA"/>
</dbReference>
<evidence type="ECO:0000256" key="3">
    <source>
        <dbReference type="ARBA" id="ARBA00022692"/>
    </source>
</evidence>
<dbReference type="Pfam" id="PF01618">
    <property type="entry name" value="MotA_ExbB"/>
    <property type="match status" value="1"/>
</dbReference>
<keyword evidence="3" id="KW-0812">Transmembrane</keyword>
<evidence type="ECO:0000256" key="4">
    <source>
        <dbReference type="ARBA" id="ARBA00022989"/>
    </source>
</evidence>
<keyword evidence="6" id="KW-0653">Protein transport</keyword>
<evidence type="ECO:0000256" key="1">
    <source>
        <dbReference type="ARBA" id="ARBA00004429"/>
    </source>
</evidence>
<dbReference type="GO" id="GO:0017038">
    <property type="term" value="P:protein import"/>
    <property type="evidence" value="ECO:0007669"/>
    <property type="project" value="TreeGrafter"/>
</dbReference>
<evidence type="ECO:0000259" key="7">
    <source>
        <dbReference type="Pfam" id="PF01618"/>
    </source>
</evidence>
<evidence type="ECO:0000256" key="2">
    <source>
        <dbReference type="ARBA" id="ARBA00022475"/>
    </source>
</evidence>
<keyword evidence="6" id="KW-0813">Transport</keyword>
<proteinExistence type="inferred from homology"/>
<evidence type="ECO:0000313" key="8">
    <source>
        <dbReference type="EMBL" id="QEP34453.1"/>
    </source>
</evidence>
<keyword evidence="4" id="KW-1133">Transmembrane helix</keyword>
<dbReference type="PANTHER" id="PTHR30625">
    <property type="entry name" value="PROTEIN TOLQ"/>
    <property type="match status" value="1"/>
</dbReference>
<keyword evidence="5" id="KW-0472">Membrane</keyword>
<comment type="subcellular location">
    <subcellularLocation>
        <location evidence="1">Cell inner membrane</location>
        <topology evidence="1">Multi-pass membrane protein</topology>
    </subcellularLocation>
    <subcellularLocation>
        <location evidence="6">Membrane</location>
        <topology evidence="6">Multi-pass membrane protein</topology>
    </subcellularLocation>
</comment>
<evidence type="ECO:0000313" key="9">
    <source>
        <dbReference type="Proteomes" id="UP000322726"/>
    </source>
</evidence>
<reference evidence="8 9" key="2">
    <citation type="submission" date="2019-09" db="EMBL/GenBank/DDBJ databases">
        <title>Complete genome sequencing of four Arcobacter species reveals a diverse suite of mobile elements.</title>
        <authorList>
            <person name="Miller W.G."/>
            <person name="Yee E."/>
            <person name="Bono J.L."/>
        </authorList>
    </citation>
    <scope>NUCLEOTIDE SEQUENCE [LARGE SCALE GENOMIC DNA]</scope>
    <source>
        <strain evidence="8 9">LMG 26638</strain>
    </source>
</reference>
<reference evidence="9" key="1">
    <citation type="submission" date="2019-09" db="EMBL/GenBank/DDBJ databases">
        <title>Complete genome sequencing of four Arcobacter species reveals a diverse suite of mobile elements.</title>
        <authorList>
            <person name="On S.L.W."/>
            <person name="Miller W.G."/>
            <person name="Biggs P."/>
            <person name="Cornelius A."/>
            <person name="Vandamme P."/>
        </authorList>
    </citation>
    <scope>NUCLEOTIDE SEQUENCE [LARGE SCALE GENOMIC DNA]</scope>
    <source>
        <strain evidence="9">LMG 26638</strain>
    </source>
</reference>
<dbReference type="GO" id="GO:0005886">
    <property type="term" value="C:plasma membrane"/>
    <property type="evidence" value="ECO:0007669"/>
    <property type="project" value="UniProtKB-SubCell"/>
</dbReference>
<comment type="similarity">
    <text evidence="6">Belongs to the exbB/tolQ family.</text>
</comment>
<feature type="domain" description="MotA/TolQ/ExbB proton channel" evidence="7">
    <location>
        <begin position="49"/>
        <end position="162"/>
    </location>
</feature>
<keyword evidence="2" id="KW-1003">Cell membrane</keyword>
<dbReference type="RefSeq" id="WP_188353736.1">
    <property type="nucleotide sequence ID" value="NZ_BMEF01000003.1"/>
</dbReference>
<dbReference type="InterPro" id="IPR002898">
    <property type="entry name" value="MotA_ExbB_proton_chnl"/>
</dbReference>
<name>A0A5C2H6K9_9BACT</name>
<accession>A0A5C2H6K9</accession>
<dbReference type="Proteomes" id="UP000322726">
    <property type="component" value="Chromosome"/>
</dbReference>
<dbReference type="AlphaFoldDB" id="A0A5C2H6K9"/>
<reference evidence="8 9" key="3">
    <citation type="submission" date="2019-09" db="EMBL/GenBank/DDBJ databases">
        <title>Taxonomic note: a critical rebuttal of the proposed division of the genus Arcobacter into six genera, emended descriptions of Arcobacter anaerophilus and the genus Arcobacter, and an assessment of genus-level boundaries for Epsilonproteobacteria using in silico genomic comparator tools.</title>
        <authorList>
            <person name="On S.L.W."/>
            <person name="Miller W.G."/>
            <person name="Biggs P."/>
            <person name="Cornelius A."/>
            <person name="Vandamme P."/>
        </authorList>
    </citation>
    <scope>NUCLEOTIDE SEQUENCE [LARGE SCALE GENOMIC DNA]</scope>
    <source>
        <strain evidence="8 9">LMG 26638</strain>
    </source>
</reference>
<evidence type="ECO:0000256" key="5">
    <source>
        <dbReference type="ARBA" id="ARBA00023136"/>
    </source>
</evidence>
<sequence>MEIDLLSYINRGGIIVYVLIFLNIIGFTIMFWKIIVLSFSKVKSQKNIDEIVEFVKNNNIDLKKESLENIISRKVKKLEFGLNTIKIIASIAPLIGLLGTVVGVLNSFDSITKSGLGDPSIFSNGISIALITTVAGLIVAIPHYIGYNYITGVLDSLELKLQKEVLKNL</sequence>
<dbReference type="InterPro" id="IPR050790">
    <property type="entry name" value="ExbB/TolQ_transport"/>
</dbReference>
<organism evidence="8 9">
    <name type="scientific">Malaciobacter pacificus</name>
    <dbReference type="NCBI Taxonomy" id="1080223"/>
    <lineage>
        <taxon>Bacteria</taxon>
        <taxon>Pseudomonadati</taxon>
        <taxon>Campylobacterota</taxon>
        <taxon>Epsilonproteobacteria</taxon>
        <taxon>Campylobacterales</taxon>
        <taxon>Arcobacteraceae</taxon>
        <taxon>Malaciobacter</taxon>
    </lineage>
</organism>
<evidence type="ECO:0000256" key="6">
    <source>
        <dbReference type="RuleBase" id="RU004057"/>
    </source>
</evidence>
<gene>
    <name evidence="8" type="primary">exbB2</name>
    <name evidence="8" type="ORF">APAC_1339</name>
</gene>